<keyword evidence="1" id="KW-0812">Transmembrane</keyword>
<dbReference type="AlphaFoldDB" id="A0A1F7IUH5"/>
<evidence type="ECO:0000259" key="2">
    <source>
        <dbReference type="Pfam" id="PF19830"/>
    </source>
</evidence>
<feature type="transmembrane region" description="Helical" evidence="1">
    <location>
        <begin position="112"/>
        <end position="134"/>
    </location>
</feature>
<feature type="transmembrane region" description="Helical" evidence="1">
    <location>
        <begin position="80"/>
        <end position="100"/>
    </location>
</feature>
<dbReference type="Proteomes" id="UP000177141">
    <property type="component" value="Unassembled WGS sequence"/>
</dbReference>
<feature type="transmembrane region" description="Helical" evidence="1">
    <location>
        <begin position="409"/>
        <end position="429"/>
    </location>
</feature>
<feature type="transmembrane region" description="Helical" evidence="1">
    <location>
        <begin position="140"/>
        <end position="159"/>
    </location>
</feature>
<comment type="caution">
    <text evidence="3">The sequence shown here is derived from an EMBL/GenBank/DDBJ whole genome shotgun (WGS) entry which is preliminary data.</text>
</comment>
<feature type="transmembrane region" description="Helical" evidence="1">
    <location>
        <begin position="12"/>
        <end position="30"/>
    </location>
</feature>
<protein>
    <recommendedName>
        <fullName evidence="2">DUF6311 domain-containing protein</fullName>
    </recommendedName>
</protein>
<proteinExistence type="predicted"/>
<organism evidence="3 4">
    <name type="scientific">Candidatus Roizmanbacteria bacterium RIFCSPLOWO2_01_FULL_38_12</name>
    <dbReference type="NCBI Taxonomy" id="1802061"/>
    <lineage>
        <taxon>Bacteria</taxon>
        <taxon>Candidatus Roizmaniibacteriota</taxon>
    </lineage>
</organism>
<keyword evidence="1" id="KW-0472">Membrane</keyword>
<dbReference type="InterPro" id="IPR046278">
    <property type="entry name" value="DUF6311"/>
</dbReference>
<dbReference type="Pfam" id="PF19830">
    <property type="entry name" value="DUF6311"/>
    <property type="match status" value="1"/>
</dbReference>
<feature type="transmembrane region" description="Helical" evidence="1">
    <location>
        <begin position="171"/>
        <end position="201"/>
    </location>
</feature>
<feature type="transmembrane region" description="Helical" evidence="1">
    <location>
        <begin position="350"/>
        <end position="372"/>
    </location>
</feature>
<evidence type="ECO:0000313" key="3">
    <source>
        <dbReference type="EMBL" id="OGK47020.1"/>
    </source>
</evidence>
<keyword evidence="1" id="KW-1133">Transmembrane helix</keyword>
<name>A0A1F7IUH5_9BACT</name>
<accession>A0A1F7IUH5</accession>
<feature type="transmembrane region" description="Helical" evidence="1">
    <location>
        <begin position="320"/>
        <end position="338"/>
    </location>
</feature>
<feature type="transmembrane region" description="Helical" evidence="1">
    <location>
        <begin position="438"/>
        <end position="454"/>
    </location>
</feature>
<evidence type="ECO:0000256" key="1">
    <source>
        <dbReference type="SAM" id="Phobius"/>
    </source>
</evidence>
<reference evidence="3 4" key="1">
    <citation type="journal article" date="2016" name="Nat. Commun.">
        <title>Thousands of microbial genomes shed light on interconnected biogeochemical processes in an aquifer system.</title>
        <authorList>
            <person name="Anantharaman K."/>
            <person name="Brown C.T."/>
            <person name="Hug L.A."/>
            <person name="Sharon I."/>
            <person name="Castelle C.J."/>
            <person name="Probst A.J."/>
            <person name="Thomas B.C."/>
            <person name="Singh A."/>
            <person name="Wilkins M.J."/>
            <person name="Karaoz U."/>
            <person name="Brodie E.L."/>
            <person name="Williams K.H."/>
            <person name="Hubbard S.S."/>
            <person name="Banfield J.F."/>
        </authorList>
    </citation>
    <scope>NUCLEOTIDE SEQUENCE [LARGE SCALE GENOMIC DNA]</scope>
</reference>
<sequence length="757" mass="88159">MKYIKKLKLLASKHWWLTVFFIFLSVNIFFNHKVYWSELLNDTSFNGAVTGEVYAVEWGSEQIYNKLASGESPFTPIKTLLYPFGVDTVGADVGLGFWFLFFRPWLSMHQSFVMFVILAFLLANMGMYLLLIHLETKRPIAVIIALAYGYMTFITVKLGQPSYVMHFLFPWFYFSLFTFLLNKSIFKKILAGIGIPFFFVMTLWSNMYYFIMLLISLTVFGVYVLLVHRNKILPFIRTNFIYILFSSVLLLVFLLPWLTALYETFIFTNPPITNGWGGAVEFSSDLLGYFIPSGYNKYYGSLIPRIFKDVAFAQGMYENFTYPGIIILLTYAGYFLYYRKKIPGKLKKAIQPFLIVSLVFWVLTLGPFLHIAGRWAPTLDDGIKVVFPLPYIILHYIPFLANIRVPGRIIVAFIFFAYIVVAYLLNYIVGKLSLRKRYIFFIFLFIIFIIDHQYNEGILITPYKFPYSIYQTIKKNPHDVTVLEIPFTVRDGFTYFGDNNAIYTIVGQSHYNKPVLGGYSGRLPHHVKNYYLENPLFGYIGRKIDVVGDQNPGYLHDDSDQWHSLNIASSQKTADFLNIKYIIFKNDVFNNKIIFPQLQKMGYKIVQKQAIYTLLMREPQKKEFLKADISNPISRLLLAQGWHPLEDNFRWVDRRSSVMFKLNKQRDMDLIFNIGSFYKDQPVTVYVNKRKITNVDVTTTLKTYKVSIDSDLFKTGINTVHFIFENEYQPVKVFPGSQDARRLGGKFTSIYLKDEAK</sequence>
<dbReference type="EMBL" id="MGAL01000036">
    <property type="protein sequence ID" value="OGK47020.1"/>
    <property type="molecule type" value="Genomic_DNA"/>
</dbReference>
<feature type="domain" description="DUF6311" evidence="2">
    <location>
        <begin position="71"/>
        <end position="447"/>
    </location>
</feature>
<feature type="transmembrane region" description="Helical" evidence="1">
    <location>
        <begin position="239"/>
        <end position="258"/>
    </location>
</feature>
<feature type="transmembrane region" description="Helical" evidence="1">
    <location>
        <begin position="207"/>
        <end position="227"/>
    </location>
</feature>
<evidence type="ECO:0000313" key="4">
    <source>
        <dbReference type="Proteomes" id="UP000177141"/>
    </source>
</evidence>
<gene>
    <name evidence="3" type="ORF">A3A93_02770</name>
</gene>
<dbReference type="STRING" id="1802061.A3A93_02770"/>